<sequence>MGKGYMGKLLIVDLSTNEFYEEEIPDKVYEEYLSGTGLGAYYLYHKIPANADPLGPDNYIGFMSGLLTGAGSLFTGRWMAIGKSPLTGTWGDANCGGNFSPSIKQCGYDGILFKGISDKPVYLYIDSKTMELRDASDLWGTDAVETEQALLKRYTKPGRKPRVACIGQAGEKCSLISGICNDRGRIAARSGLGAVMGSKKLKALVLCGKKAIVPHNYDEMKRLSKVCNKWVDFQPPFVTGPATAYVGKLMRFLPHQLIMDGMLYKVMLRKWGTVAMNQLSVEIGDSPIKNWDGSSADWPVKSSKIVNPDFFTECEIVKYHCYSCPLGCGGICTLSGKYEETHKPEYETVICLGALCMNEDRDSIFYMNEMLNRAGMDTISAGHVLAFAIECYENGIITKDDTDGVEMTWGNTDALIEMLQMMIDRKGIGDILADGVRVAAQKIGKGSEKFAMHAGGQEPAAHDGRGDPGFAIHYSVEPTPGRHTIGAFLYYEMFQIWKKIKTLPAPKMLYHKDTKYTVDDEKIQMAAACSKYMNIINGVGACMFGAFLGVHRTPLFDWLNAATGWNKTPEEIMEIGQRIQTIKQEFNIKHGINPIDNKMPMRTLGQPPQNRGANKGRSVNLDRLMSEYWQYLGWDTETGKPTMETKQQLGIN</sequence>
<evidence type="ECO:0000256" key="2">
    <source>
        <dbReference type="ARBA" id="ARBA00011032"/>
    </source>
</evidence>
<comment type="cofactor">
    <cofactor evidence="8">
        <name>tungstopterin</name>
        <dbReference type="ChEBI" id="CHEBI:30402"/>
    </cofactor>
</comment>
<dbReference type="GO" id="GO:0051539">
    <property type="term" value="F:4 iron, 4 sulfur cluster binding"/>
    <property type="evidence" value="ECO:0007669"/>
    <property type="project" value="UniProtKB-KW"/>
</dbReference>
<dbReference type="GO" id="GO:0009055">
    <property type="term" value="F:electron transfer activity"/>
    <property type="evidence" value="ECO:0007669"/>
    <property type="project" value="InterPro"/>
</dbReference>
<dbReference type="Gene3D" id="1.10.569.10">
    <property type="entry name" value="Aldehyde Ferredoxin Oxidoreductase Protein, subunit A, domain 2"/>
    <property type="match status" value="1"/>
</dbReference>
<dbReference type="Pfam" id="PF01314">
    <property type="entry name" value="AFOR_C"/>
    <property type="match status" value="1"/>
</dbReference>
<evidence type="ECO:0000256" key="9">
    <source>
        <dbReference type="SAM" id="MobiDB-lite"/>
    </source>
</evidence>
<keyword evidence="6" id="KW-0408">Iron</keyword>
<gene>
    <name evidence="11" type="ORF">OMM_09179</name>
</gene>
<dbReference type="EMBL" id="ATBP01000524">
    <property type="protein sequence ID" value="ETR69942.1"/>
    <property type="molecule type" value="Genomic_DNA"/>
</dbReference>
<evidence type="ECO:0000256" key="6">
    <source>
        <dbReference type="ARBA" id="ARBA00023004"/>
    </source>
</evidence>
<proteinExistence type="inferred from homology"/>
<evidence type="ECO:0000256" key="5">
    <source>
        <dbReference type="ARBA" id="ARBA00023002"/>
    </source>
</evidence>
<evidence type="ECO:0000256" key="8">
    <source>
        <dbReference type="ARBA" id="ARBA00049934"/>
    </source>
</evidence>
<dbReference type="InterPro" id="IPR013985">
    <property type="entry name" value="Ald_Fedxn_OxRdtase_dom3"/>
</dbReference>
<evidence type="ECO:0000313" key="11">
    <source>
        <dbReference type="EMBL" id="ETR69942.1"/>
    </source>
</evidence>
<dbReference type="GO" id="GO:0016625">
    <property type="term" value="F:oxidoreductase activity, acting on the aldehyde or oxo group of donors, iron-sulfur protein as acceptor"/>
    <property type="evidence" value="ECO:0007669"/>
    <property type="project" value="InterPro"/>
</dbReference>
<organism evidence="11 12">
    <name type="scientific">Candidatus Magnetoglobus multicellularis str. Araruama</name>
    <dbReference type="NCBI Taxonomy" id="890399"/>
    <lineage>
        <taxon>Bacteria</taxon>
        <taxon>Pseudomonadati</taxon>
        <taxon>Thermodesulfobacteriota</taxon>
        <taxon>Desulfobacteria</taxon>
        <taxon>Desulfobacterales</taxon>
        <taxon>Desulfobacteraceae</taxon>
        <taxon>Candidatus Magnetoglobus</taxon>
    </lineage>
</organism>
<dbReference type="Gene3D" id="1.10.599.10">
    <property type="entry name" value="Aldehyde Ferredoxin Oxidoreductase Protein, subunit A, domain 3"/>
    <property type="match status" value="1"/>
</dbReference>
<dbReference type="SUPFAM" id="SSF48310">
    <property type="entry name" value="Aldehyde ferredoxin oxidoreductase, C-terminal domains"/>
    <property type="match status" value="1"/>
</dbReference>
<comment type="similarity">
    <text evidence="2">Belongs to the AOR/FOR family.</text>
</comment>
<feature type="domain" description="Aldehyde ferredoxin oxidoreductase N-terminal" evidence="10">
    <location>
        <begin position="5"/>
        <end position="210"/>
    </location>
</feature>
<evidence type="ECO:0000256" key="1">
    <source>
        <dbReference type="ARBA" id="ARBA00001966"/>
    </source>
</evidence>
<dbReference type="InterPro" id="IPR013984">
    <property type="entry name" value="Ald_Fedxn_OxRdtase_dom2"/>
</dbReference>
<evidence type="ECO:0000259" key="10">
    <source>
        <dbReference type="SMART" id="SM00790"/>
    </source>
</evidence>
<keyword evidence="3" id="KW-0004">4Fe-4S</keyword>
<protein>
    <submittedName>
        <fullName evidence="11">Tungsten-containing aldehyde ferredoxin oxidoreductase</fullName>
    </submittedName>
</protein>
<dbReference type="SMART" id="SM00790">
    <property type="entry name" value="AFOR_N"/>
    <property type="match status" value="1"/>
</dbReference>
<evidence type="ECO:0000256" key="3">
    <source>
        <dbReference type="ARBA" id="ARBA00022485"/>
    </source>
</evidence>
<dbReference type="PANTHER" id="PTHR30038:SF7">
    <property type="entry name" value="TUNGSTEN-CONTAINING GLYCERALDEHYDE-3-PHOSPHATE:FERREDOXIN OXIDOREDUCTASE"/>
    <property type="match status" value="1"/>
</dbReference>
<dbReference type="Gene3D" id="3.60.9.10">
    <property type="entry name" value="Aldehyde ferredoxin oxidoreductase, N-terminal domain"/>
    <property type="match status" value="1"/>
</dbReference>
<dbReference type="Proteomes" id="UP000189670">
    <property type="component" value="Unassembled WGS sequence"/>
</dbReference>
<evidence type="ECO:0000256" key="7">
    <source>
        <dbReference type="ARBA" id="ARBA00023014"/>
    </source>
</evidence>
<dbReference type="InterPro" id="IPR036503">
    <property type="entry name" value="Ald_Fedxn_OxRdtase_N_sf"/>
</dbReference>
<keyword evidence="7" id="KW-0411">Iron-sulfur</keyword>
<comment type="cofactor">
    <cofactor evidence="1">
        <name>[4Fe-4S] cluster</name>
        <dbReference type="ChEBI" id="CHEBI:49883"/>
    </cofactor>
</comment>
<dbReference type="InterPro" id="IPR001203">
    <property type="entry name" value="OxRdtase_Ald_Fedxn_C"/>
</dbReference>
<evidence type="ECO:0000256" key="4">
    <source>
        <dbReference type="ARBA" id="ARBA00022723"/>
    </source>
</evidence>
<evidence type="ECO:0000313" key="12">
    <source>
        <dbReference type="Proteomes" id="UP000189670"/>
    </source>
</evidence>
<feature type="region of interest" description="Disordered" evidence="9">
    <location>
        <begin position="597"/>
        <end position="616"/>
    </location>
</feature>
<dbReference type="PANTHER" id="PTHR30038">
    <property type="entry name" value="ALDEHYDE FERREDOXIN OXIDOREDUCTASE"/>
    <property type="match status" value="1"/>
</dbReference>
<dbReference type="AlphaFoldDB" id="A0A1V1P4W6"/>
<dbReference type="InterPro" id="IPR036021">
    <property type="entry name" value="Tungsten_al_ferr_oxy-like_C"/>
</dbReference>
<dbReference type="SUPFAM" id="SSF56228">
    <property type="entry name" value="Aldehyde ferredoxin oxidoreductase, N-terminal domain"/>
    <property type="match status" value="1"/>
</dbReference>
<name>A0A1V1P4W6_9BACT</name>
<comment type="caution">
    <text evidence="11">The sequence shown here is derived from an EMBL/GenBank/DDBJ whole genome shotgun (WGS) entry which is preliminary data.</text>
</comment>
<dbReference type="GO" id="GO:0046872">
    <property type="term" value="F:metal ion binding"/>
    <property type="evidence" value="ECO:0007669"/>
    <property type="project" value="UniProtKB-KW"/>
</dbReference>
<accession>A0A1V1P4W6</accession>
<dbReference type="InterPro" id="IPR013983">
    <property type="entry name" value="Ald_Fedxn_OxRdtase_N"/>
</dbReference>
<dbReference type="Pfam" id="PF02730">
    <property type="entry name" value="AFOR_N"/>
    <property type="match status" value="1"/>
</dbReference>
<dbReference type="InterPro" id="IPR051919">
    <property type="entry name" value="W-dependent_AOR"/>
</dbReference>
<keyword evidence="4" id="KW-0479">Metal-binding</keyword>
<keyword evidence="5" id="KW-0560">Oxidoreductase</keyword>
<reference evidence="12" key="1">
    <citation type="submission" date="2012-11" db="EMBL/GenBank/DDBJ databases">
        <authorList>
            <person name="Lucero-Rivera Y.E."/>
            <person name="Tovar-Ramirez D."/>
        </authorList>
    </citation>
    <scope>NUCLEOTIDE SEQUENCE [LARGE SCALE GENOMIC DNA]</scope>
    <source>
        <strain evidence="12">Araruama</strain>
    </source>
</reference>